<proteinExistence type="predicted"/>
<evidence type="ECO:0000256" key="1">
    <source>
        <dbReference type="SAM" id="SignalP"/>
    </source>
</evidence>
<name>A0ABV5PRA2_9ACTN</name>
<dbReference type="RefSeq" id="WP_346125912.1">
    <property type="nucleotide sequence ID" value="NZ_BAAAXC010000015.1"/>
</dbReference>
<evidence type="ECO:0000313" key="2">
    <source>
        <dbReference type="EMBL" id="MFB9525745.1"/>
    </source>
</evidence>
<keyword evidence="3" id="KW-1185">Reference proteome</keyword>
<protein>
    <recommendedName>
        <fullName evidence="4">Lipoprotein</fullName>
    </recommendedName>
</protein>
<reference evidence="2 3" key="1">
    <citation type="submission" date="2024-09" db="EMBL/GenBank/DDBJ databases">
        <authorList>
            <person name="Sun Q."/>
            <person name="Mori K."/>
        </authorList>
    </citation>
    <scope>NUCLEOTIDE SEQUENCE [LARGE SCALE GENOMIC DNA]</scope>
    <source>
        <strain evidence="2 3">JCM 3323</strain>
    </source>
</reference>
<evidence type="ECO:0008006" key="4">
    <source>
        <dbReference type="Google" id="ProtNLM"/>
    </source>
</evidence>
<organism evidence="2 3">
    <name type="scientific">Nonomuraea roseola</name>
    <dbReference type="NCBI Taxonomy" id="46179"/>
    <lineage>
        <taxon>Bacteria</taxon>
        <taxon>Bacillati</taxon>
        <taxon>Actinomycetota</taxon>
        <taxon>Actinomycetes</taxon>
        <taxon>Streptosporangiales</taxon>
        <taxon>Streptosporangiaceae</taxon>
        <taxon>Nonomuraea</taxon>
    </lineage>
</organism>
<dbReference type="EMBL" id="JBHMCE010000001">
    <property type="protein sequence ID" value="MFB9525745.1"/>
    <property type="molecule type" value="Genomic_DNA"/>
</dbReference>
<gene>
    <name evidence="2" type="ORF">ACFFRN_03845</name>
</gene>
<feature type="chain" id="PRO_5045965576" description="Lipoprotein" evidence="1">
    <location>
        <begin position="21"/>
        <end position="253"/>
    </location>
</feature>
<sequence length="253" mass="27216">MKQVVAVLLAGVSIATPVQAAVTPSDPVSALKSRMTAGKGVTFADVTSYVELSGRTRVMSRRGTLQYGKSGITASDVSVKAASGNGRSDVFVDEHVITVGKVSYRKGGLFAQRGPKGKPWVRIDKWLPVGLSGAFSQPVNATEPETLKALTSAGKRSGRTYTGNVTFRQLWKISPWARASLVRKENDELIHYTLTLGPDNLPRKLVTTYLTDGHWPGRGTAGDEIHNETAYKGWGGRYTITPPPASQVYAGKK</sequence>
<dbReference type="Proteomes" id="UP001589646">
    <property type="component" value="Unassembled WGS sequence"/>
</dbReference>
<keyword evidence="1" id="KW-0732">Signal</keyword>
<evidence type="ECO:0000313" key="3">
    <source>
        <dbReference type="Proteomes" id="UP001589646"/>
    </source>
</evidence>
<comment type="caution">
    <text evidence="2">The sequence shown here is derived from an EMBL/GenBank/DDBJ whole genome shotgun (WGS) entry which is preliminary data.</text>
</comment>
<accession>A0ABV5PRA2</accession>
<feature type="signal peptide" evidence="1">
    <location>
        <begin position="1"/>
        <end position="20"/>
    </location>
</feature>